<organism evidence="3 4">
    <name type="scientific">Aphanomyces stellatus</name>
    <dbReference type="NCBI Taxonomy" id="120398"/>
    <lineage>
        <taxon>Eukaryota</taxon>
        <taxon>Sar</taxon>
        <taxon>Stramenopiles</taxon>
        <taxon>Oomycota</taxon>
        <taxon>Saprolegniomycetes</taxon>
        <taxon>Saprolegniales</taxon>
        <taxon>Verrucalvaceae</taxon>
        <taxon>Aphanomyces</taxon>
    </lineage>
</organism>
<feature type="region of interest" description="Disordered" evidence="1">
    <location>
        <begin position="1"/>
        <end position="20"/>
    </location>
</feature>
<gene>
    <name evidence="3" type="primary">Aste57867_1909</name>
    <name evidence="2" type="ORF">As57867_001907</name>
    <name evidence="3" type="ORF">ASTE57867_1909</name>
</gene>
<keyword evidence="4" id="KW-1185">Reference proteome</keyword>
<reference evidence="3 4" key="1">
    <citation type="submission" date="2019-03" db="EMBL/GenBank/DDBJ databases">
        <authorList>
            <person name="Gaulin E."/>
            <person name="Dumas B."/>
        </authorList>
    </citation>
    <scope>NUCLEOTIDE SEQUENCE [LARGE SCALE GENOMIC DNA]</scope>
    <source>
        <strain evidence="3">CBS 568.67</strain>
    </source>
</reference>
<proteinExistence type="predicted"/>
<evidence type="ECO:0000313" key="2">
    <source>
        <dbReference type="EMBL" id="KAF0718084.1"/>
    </source>
</evidence>
<evidence type="ECO:0000313" key="4">
    <source>
        <dbReference type="Proteomes" id="UP000332933"/>
    </source>
</evidence>
<dbReference type="EMBL" id="CAADRA010000182">
    <property type="protein sequence ID" value="VFT79115.1"/>
    <property type="molecule type" value="Genomic_DNA"/>
</dbReference>
<dbReference type="EMBL" id="VJMH01000182">
    <property type="protein sequence ID" value="KAF0718084.1"/>
    <property type="molecule type" value="Genomic_DNA"/>
</dbReference>
<accession>A0A485K6E8</accession>
<sequence>MSAGGDVVEPPTAADDDAASTAGEIDMDLLEKYDKKLRRQIYMRNMRQLYRNEEKEERIYLLNKVDELERILVPIVQRRRSMWTLMPWKDIAEELCEEQQVAAAQLTSLQTQVCEYEALVRQMQHWVATNTVLKCSLDGRVSTWRDSSLLANPQSRQLGKAWITQHLYHNVERMFLDHGFPPTDTADDFHLFDMHFAPGGVQFVLGGQFDLDIPPDALASIYCQETCSVLMANFQHPIPRNTIKEEDGTTRLHQMVTANGEFVNVLTTCFQETGRFVAVVQDIMDDETIPLDDRFRVRRYRTYWAEMVCLPSGQWKRRFLYLFSQRCGPSGPTPLKEEALIWGCNLQDVAPDLHEARFRHEFMKMCARLCAKGGFFHPKNAVNRRR</sequence>
<dbReference type="AlphaFoldDB" id="A0A485K6E8"/>
<protein>
    <submittedName>
        <fullName evidence="3">Aste57867_1909 protein</fullName>
    </submittedName>
</protein>
<reference evidence="2" key="2">
    <citation type="submission" date="2019-06" db="EMBL/GenBank/DDBJ databases">
        <title>Genomics analysis of Aphanomyces spp. identifies a new class of oomycete effector associated with host adaptation.</title>
        <authorList>
            <person name="Gaulin E."/>
        </authorList>
    </citation>
    <scope>NUCLEOTIDE SEQUENCE</scope>
    <source>
        <strain evidence="2">CBS 578.67</strain>
    </source>
</reference>
<dbReference type="Proteomes" id="UP000332933">
    <property type="component" value="Unassembled WGS sequence"/>
</dbReference>
<evidence type="ECO:0000313" key="3">
    <source>
        <dbReference type="EMBL" id="VFT79115.1"/>
    </source>
</evidence>
<name>A0A485K6E8_9STRA</name>
<dbReference type="OrthoDB" id="70711at2759"/>
<evidence type="ECO:0000256" key="1">
    <source>
        <dbReference type="SAM" id="MobiDB-lite"/>
    </source>
</evidence>